<evidence type="ECO:0000256" key="10">
    <source>
        <dbReference type="ARBA" id="ARBA00023136"/>
    </source>
</evidence>
<feature type="region of interest" description="Disordered" evidence="12">
    <location>
        <begin position="351"/>
        <end position="375"/>
    </location>
</feature>
<dbReference type="GO" id="GO:0005249">
    <property type="term" value="F:voltage-gated potassium channel activity"/>
    <property type="evidence" value="ECO:0007669"/>
    <property type="project" value="InterPro"/>
</dbReference>
<dbReference type="Gene3D" id="1.10.287.70">
    <property type="match status" value="1"/>
</dbReference>
<comment type="caution">
    <text evidence="15">The sequence shown here is derived from an EMBL/GenBank/DDBJ whole genome shotgun (WGS) entry which is preliminary data.</text>
</comment>
<keyword evidence="11" id="KW-0407">Ion channel</keyword>
<evidence type="ECO:0000256" key="13">
    <source>
        <dbReference type="SAM" id="Phobius"/>
    </source>
</evidence>
<keyword evidence="7" id="KW-0630">Potassium</keyword>
<evidence type="ECO:0000256" key="9">
    <source>
        <dbReference type="ARBA" id="ARBA00023065"/>
    </source>
</evidence>
<keyword evidence="3" id="KW-0633">Potassium transport</keyword>
<dbReference type="Pfam" id="PF00520">
    <property type="entry name" value="Ion_trans"/>
    <property type="match status" value="1"/>
</dbReference>
<dbReference type="InterPro" id="IPR028325">
    <property type="entry name" value="VG_K_chnl"/>
</dbReference>
<protein>
    <recommendedName>
        <fullName evidence="14">Ion transport domain-containing protein</fullName>
    </recommendedName>
</protein>
<evidence type="ECO:0000313" key="16">
    <source>
        <dbReference type="Proteomes" id="UP000886523"/>
    </source>
</evidence>
<feature type="transmembrane region" description="Helical" evidence="13">
    <location>
        <begin position="220"/>
        <end position="241"/>
    </location>
</feature>
<gene>
    <name evidence="15" type="ORF">BS47DRAFT_1320085</name>
</gene>
<dbReference type="FunFam" id="1.10.287.70:FF:000097">
    <property type="entry name" value="Potassium voltage-gated channel subfamily G member 3"/>
    <property type="match status" value="1"/>
</dbReference>
<keyword evidence="9" id="KW-0406">Ion transport</keyword>
<dbReference type="SUPFAM" id="SSF81324">
    <property type="entry name" value="Voltage-gated potassium channels"/>
    <property type="match status" value="1"/>
</dbReference>
<proteinExistence type="predicted"/>
<feature type="transmembrane region" description="Helical" evidence="13">
    <location>
        <begin position="146"/>
        <end position="167"/>
    </location>
</feature>
<feature type="transmembrane region" description="Helical" evidence="13">
    <location>
        <begin position="115"/>
        <end position="134"/>
    </location>
</feature>
<dbReference type="AlphaFoldDB" id="A0A9P6AQT0"/>
<comment type="subcellular location">
    <subcellularLocation>
        <location evidence="1">Membrane</location>
        <topology evidence="1">Multi-pass membrane protein</topology>
    </subcellularLocation>
</comment>
<evidence type="ECO:0000256" key="7">
    <source>
        <dbReference type="ARBA" id="ARBA00022958"/>
    </source>
</evidence>
<dbReference type="InterPro" id="IPR027359">
    <property type="entry name" value="Volt_channel_dom_sf"/>
</dbReference>
<feature type="domain" description="Ion transport" evidence="14">
    <location>
        <begin position="85"/>
        <end position="318"/>
    </location>
</feature>
<evidence type="ECO:0000256" key="12">
    <source>
        <dbReference type="SAM" id="MobiDB-lite"/>
    </source>
</evidence>
<evidence type="ECO:0000256" key="3">
    <source>
        <dbReference type="ARBA" id="ARBA00022538"/>
    </source>
</evidence>
<keyword evidence="5" id="KW-0631">Potassium channel</keyword>
<feature type="compositionally biased region" description="Basic and acidic residues" evidence="12">
    <location>
        <begin position="11"/>
        <end position="20"/>
    </location>
</feature>
<keyword evidence="6" id="KW-0851">Voltage-gated channel</keyword>
<evidence type="ECO:0000256" key="8">
    <source>
        <dbReference type="ARBA" id="ARBA00022989"/>
    </source>
</evidence>
<dbReference type="PANTHER" id="PTHR11537">
    <property type="entry name" value="VOLTAGE-GATED POTASSIUM CHANNEL"/>
    <property type="match status" value="1"/>
</dbReference>
<evidence type="ECO:0000256" key="11">
    <source>
        <dbReference type="ARBA" id="ARBA00023303"/>
    </source>
</evidence>
<dbReference type="EMBL" id="MU129029">
    <property type="protein sequence ID" value="KAF9509745.1"/>
    <property type="molecule type" value="Genomic_DNA"/>
</dbReference>
<dbReference type="PANTHER" id="PTHR11537:SF254">
    <property type="entry name" value="POTASSIUM VOLTAGE-GATED CHANNEL PROTEIN SHAB"/>
    <property type="match status" value="1"/>
</dbReference>
<keyword evidence="4 13" id="KW-0812">Transmembrane</keyword>
<keyword evidence="16" id="KW-1185">Reference proteome</keyword>
<sequence>MSIPLTAIPPGRDRSGRFDSIDQSDSQNEEEVSDNGTFRPQHPNALRSTLFESADPNEPDSVHSPLRHTLFDLLENPTSSSAAFLVHVFSTSLIIISALVTVIETLRPFHKTPSLVWFGLETALVVCFTVEYMCRCFAHSETWRGLWDWLRSFFALVDLLAILPYYIEIAVRADTTAFFRFSILRTFRLLRVFRPFRYSNTILLTIEVMYLSMKRSKEALLALGFFVLMAVIVFSTLLYFAERGVWDDALETFVDSDGDPSKFESIPAAAWFVLVTISTVGYGETVPRTFLGRLITLPLLIFGLLVIALPSFVLGREFSAIWEGMMLRGQMPTRTHSDSISEFLDAQAQARLPSRRGRHARQEGSGDPESSSAAVFGESSVVDGVRAGLLHGGITDDDPSGATGLTNRKLARNQQVLSKQIEEIMVILQGIQEKMGVDKSPPVADS</sequence>
<evidence type="ECO:0000259" key="14">
    <source>
        <dbReference type="Pfam" id="PF00520"/>
    </source>
</evidence>
<reference evidence="15" key="1">
    <citation type="journal article" date="2020" name="Nat. Commun.">
        <title>Large-scale genome sequencing of mycorrhizal fungi provides insights into the early evolution of symbiotic traits.</title>
        <authorList>
            <person name="Miyauchi S."/>
            <person name="Kiss E."/>
            <person name="Kuo A."/>
            <person name="Drula E."/>
            <person name="Kohler A."/>
            <person name="Sanchez-Garcia M."/>
            <person name="Morin E."/>
            <person name="Andreopoulos B."/>
            <person name="Barry K.W."/>
            <person name="Bonito G."/>
            <person name="Buee M."/>
            <person name="Carver A."/>
            <person name="Chen C."/>
            <person name="Cichocki N."/>
            <person name="Clum A."/>
            <person name="Culley D."/>
            <person name="Crous P.W."/>
            <person name="Fauchery L."/>
            <person name="Girlanda M."/>
            <person name="Hayes R.D."/>
            <person name="Keri Z."/>
            <person name="LaButti K."/>
            <person name="Lipzen A."/>
            <person name="Lombard V."/>
            <person name="Magnuson J."/>
            <person name="Maillard F."/>
            <person name="Murat C."/>
            <person name="Nolan M."/>
            <person name="Ohm R.A."/>
            <person name="Pangilinan J."/>
            <person name="Pereira M.F."/>
            <person name="Perotto S."/>
            <person name="Peter M."/>
            <person name="Pfister S."/>
            <person name="Riley R."/>
            <person name="Sitrit Y."/>
            <person name="Stielow J.B."/>
            <person name="Szollosi G."/>
            <person name="Zifcakova L."/>
            <person name="Stursova M."/>
            <person name="Spatafora J.W."/>
            <person name="Tedersoo L."/>
            <person name="Vaario L.M."/>
            <person name="Yamada A."/>
            <person name="Yan M."/>
            <person name="Wang P."/>
            <person name="Xu J."/>
            <person name="Bruns T."/>
            <person name="Baldrian P."/>
            <person name="Vilgalys R."/>
            <person name="Dunand C."/>
            <person name="Henrissat B."/>
            <person name="Grigoriev I.V."/>
            <person name="Hibbett D."/>
            <person name="Nagy L.G."/>
            <person name="Martin F.M."/>
        </authorList>
    </citation>
    <scope>NUCLEOTIDE SEQUENCE</scope>
    <source>
        <strain evidence="15">UP504</strain>
    </source>
</reference>
<feature type="region of interest" description="Disordered" evidence="12">
    <location>
        <begin position="1"/>
        <end position="41"/>
    </location>
</feature>
<dbReference type="PRINTS" id="PR00169">
    <property type="entry name" value="KCHANNEL"/>
</dbReference>
<dbReference type="GO" id="GO:0008076">
    <property type="term" value="C:voltage-gated potassium channel complex"/>
    <property type="evidence" value="ECO:0007669"/>
    <property type="project" value="InterPro"/>
</dbReference>
<feature type="transmembrane region" description="Helical" evidence="13">
    <location>
        <begin position="294"/>
        <end position="315"/>
    </location>
</feature>
<evidence type="ECO:0000256" key="4">
    <source>
        <dbReference type="ARBA" id="ARBA00022692"/>
    </source>
</evidence>
<organism evidence="15 16">
    <name type="scientific">Hydnum rufescens UP504</name>
    <dbReference type="NCBI Taxonomy" id="1448309"/>
    <lineage>
        <taxon>Eukaryota</taxon>
        <taxon>Fungi</taxon>
        <taxon>Dikarya</taxon>
        <taxon>Basidiomycota</taxon>
        <taxon>Agaricomycotina</taxon>
        <taxon>Agaricomycetes</taxon>
        <taxon>Cantharellales</taxon>
        <taxon>Hydnaceae</taxon>
        <taxon>Hydnum</taxon>
    </lineage>
</organism>
<dbReference type="InterPro" id="IPR005821">
    <property type="entry name" value="Ion_trans_dom"/>
</dbReference>
<evidence type="ECO:0000256" key="1">
    <source>
        <dbReference type="ARBA" id="ARBA00004141"/>
    </source>
</evidence>
<evidence type="ECO:0000313" key="15">
    <source>
        <dbReference type="EMBL" id="KAF9509745.1"/>
    </source>
</evidence>
<evidence type="ECO:0000256" key="6">
    <source>
        <dbReference type="ARBA" id="ARBA00022882"/>
    </source>
</evidence>
<dbReference type="GO" id="GO:0001508">
    <property type="term" value="P:action potential"/>
    <property type="evidence" value="ECO:0007669"/>
    <property type="project" value="TreeGrafter"/>
</dbReference>
<evidence type="ECO:0000256" key="2">
    <source>
        <dbReference type="ARBA" id="ARBA00022448"/>
    </source>
</evidence>
<feature type="transmembrane region" description="Helical" evidence="13">
    <location>
        <begin position="265"/>
        <end position="282"/>
    </location>
</feature>
<dbReference type="Proteomes" id="UP000886523">
    <property type="component" value="Unassembled WGS sequence"/>
</dbReference>
<keyword evidence="10 13" id="KW-0472">Membrane</keyword>
<dbReference type="OrthoDB" id="415460at2759"/>
<name>A0A9P6AQT0_9AGAM</name>
<keyword evidence="8 13" id="KW-1133">Transmembrane helix</keyword>
<dbReference type="Gene3D" id="1.20.120.350">
    <property type="entry name" value="Voltage-gated potassium channels. Chain C"/>
    <property type="match status" value="1"/>
</dbReference>
<accession>A0A9P6AQT0</accession>
<feature type="transmembrane region" description="Helical" evidence="13">
    <location>
        <begin position="82"/>
        <end position="103"/>
    </location>
</feature>
<evidence type="ECO:0000256" key="5">
    <source>
        <dbReference type="ARBA" id="ARBA00022826"/>
    </source>
</evidence>
<keyword evidence="2" id="KW-0813">Transport</keyword>